<dbReference type="EMBL" id="LILC01000021">
    <property type="protein sequence ID" value="KOO43555.1"/>
    <property type="molecule type" value="Genomic_DNA"/>
</dbReference>
<dbReference type="InterPro" id="IPR025509">
    <property type="entry name" value="DUF4396"/>
</dbReference>
<proteinExistence type="predicted"/>
<comment type="caution">
    <text evidence="4">The sequence shown here is derived from an EMBL/GenBank/DDBJ whole genome shotgun (WGS) entry which is preliminary data.</text>
</comment>
<dbReference type="Pfam" id="PF14342">
    <property type="entry name" value="DUF4396"/>
    <property type="match status" value="1"/>
</dbReference>
<keyword evidence="2" id="KW-0472">Membrane</keyword>
<keyword evidence="2" id="KW-0812">Transmembrane</keyword>
<feature type="transmembrane region" description="Helical" evidence="2">
    <location>
        <begin position="141"/>
        <end position="159"/>
    </location>
</feature>
<feature type="transmembrane region" description="Helical" evidence="2">
    <location>
        <begin position="37"/>
        <end position="56"/>
    </location>
</feature>
<evidence type="ECO:0000313" key="4">
    <source>
        <dbReference type="EMBL" id="KOO43555.1"/>
    </source>
</evidence>
<feature type="transmembrane region" description="Helical" evidence="2">
    <location>
        <begin position="210"/>
        <end position="233"/>
    </location>
</feature>
<gene>
    <name evidence="4" type="ORF">AMD01_16055</name>
</gene>
<dbReference type="AlphaFoldDB" id="A0A0M0KXL1"/>
<protein>
    <recommendedName>
        <fullName evidence="3">DUF4396 domain-containing protein</fullName>
    </recommendedName>
</protein>
<dbReference type="PATRIC" id="fig|284581.3.peg.1221"/>
<feature type="transmembrane region" description="Helical" evidence="2">
    <location>
        <begin position="6"/>
        <end position="25"/>
    </location>
</feature>
<feature type="domain" description="DUF4396" evidence="3">
    <location>
        <begin position="99"/>
        <end position="238"/>
    </location>
</feature>
<reference evidence="5" key="1">
    <citation type="submission" date="2015-08" db="EMBL/GenBank/DDBJ databases">
        <title>Fjat-14210 dsm16467.</title>
        <authorList>
            <person name="Liu B."/>
            <person name="Wang J."/>
            <person name="Zhu Y."/>
            <person name="Liu G."/>
            <person name="Chen Q."/>
            <person name="Chen Z."/>
            <person name="Lan J."/>
            <person name="Che J."/>
            <person name="Ge C."/>
            <person name="Shi H."/>
            <person name="Pan Z."/>
            <person name="Liu X."/>
        </authorList>
    </citation>
    <scope>NUCLEOTIDE SEQUENCE [LARGE SCALE GENOMIC DNA]</scope>
    <source>
        <strain evidence="5">DSM 16467</strain>
    </source>
</reference>
<evidence type="ECO:0000313" key="5">
    <source>
        <dbReference type="Proteomes" id="UP000037558"/>
    </source>
</evidence>
<organism evidence="4 5">
    <name type="scientific">Priestia koreensis</name>
    <dbReference type="NCBI Taxonomy" id="284581"/>
    <lineage>
        <taxon>Bacteria</taxon>
        <taxon>Bacillati</taxon>
        <taxon>Bacillota</taxon>
        <taxon>Bacilli</taxon>
        <taxon>Bacillales</taxon>
        <taxon>Bacillaceae</taxon>
        <taxon>Priestia</taxon>
    </lineage>
</organism>
<evidence type="ECO:0000259" key="3">
    <source>
        <dbReference type="Pfam" id="PF14342"/>
    </source>
</evidence>
<keyword evidence="2" id="KW-1133">Transmembrane helix</keyword>
<feature type="region of interest" description="Disordered" evidence="1">
    <location>
        <begin position="65"/>
        <end position="91"/>
    </location>
</feature>
<accession>A0A0M0KXL1</accession>
<name>A0A0M0KXL1_9BACI</name>
<feature type="transmembrane region" description="Helical" evidence="2">
    <location>
        <begin position="180"/>
        <end position="198"/>
    </location>
</feature>
<dbReference type="OrthoDB" id="510720at2"/>
<dbReference type="Proteomes" id="UP000037558">
    <property type="component" value="Unassembled WGS sequence"/>
</dbReference>
<keyword evidence="5" id="KW-1185">Reference proteome</keyword>
<evidence type="ECO:0000256" key="2">
    <source>
        <dbReference type="SAM" id="Phobius"/>
    </source>
</evidence>
<sequence>MLTTIAFISIFIGVMQAVIITGSIIKHPQEMAIMNVVWPITGLYFPVIGLWMYYVIGIKDQRDTSHQSDAHGHHQSDDHRGSDIDHSEHHHMQHSDKPQWQSVLVSTTHCSAGCSVGDLLGVPIVVLLGWTIAGSTLFSEYVVEFILAYLLGIGFQYYGMGMNKSGKSITQAIKADTWSLLAFEVGMFGWMALTHYVFFYHPPEATTPLFWFMMQMAMMIGFATSYPANWVLVKRGVKHAM</sequence>
<evidence type="ECO:0000256" key="1">
    <source>
        <dbReference type="SAM" id="MobiDB-lite"/>
    </source>
</evidence>